<dbReference type="SUPFAM" id="SSF49785">
    <property type="entry name" value="Galactose-binding domain-like"/>
    <property type="match status" value="1"/>
</dbReference>
<dbReference type="GO" id="GO:0016020">
    <property type="term" value="C:membrane"/>
    <property type="evidence" value="ECO:0007669"/>
    <property type="project" value="TreeGrafter"/>
</dbReference>
<feature type="active site" description="Charge relay system" evidence="7 8">
    <location>
        <position position="118"/>
    </location>
</feature>
<dbReference type="EMBL" id="JWIC01000007">
    <property type="protein sequence ID" value="KID56287.1"/>
    <property type="molecule type" value="Genomic_DNA"/>
</dbReference>
<evidence type="ECO:0000256" key="4">
    <source>
        <dbReference type="ARBA" id="ARBA00022801"/>
    </source>
</evidence>
<dbReference type="AlphaFoldDB" id="A0A0C1QMK2"/>
<keyword evidence="4 8" id="KW-0378">Hydrolase</keyword>
<dbReference type="InterPro" id="IPR034182">
    <property type="entry name" value="Kexin/furin"/>
</dbReference>
<dbReference type="PROSITE" id="PS51829">
    <property type="entry name" value="P_HOMO_B"/>
    <property type="match status" value="1"/>
</dbReference>
<dbReference type="Gene3D" id="2.60.120.260">
    <property type="entry name" value="Galactose-binding domain-like"/>
    <property type="match status" value="1"/>
</dbReference>
<dbReference type="GO" id="GO:0012505">
    <property type="term" value="C:endomembrane system"/>
    <property type="evidence" value="ECO:0007669"/>
    <property type="project" value="UniProtKB-ARBA"/>
</dbReference>
<evidence type="ECO:0000256" key="5">
    <source>
        <dbReference type="ARBA" id="ARBA00022825"/>
    </source>
</evidence>
<feature type="active site" description="Charge relay system" evidence="7 8">
    <location>
        <position position="354"/>
    </location>
</feature>
<dbReference type="GO" id="GO:0004252">
    <property type="term" value="F:serine-type endopeptidase activity"/>
    <property type="evidence" value="ECO:0007669"/>
    <property type="project" value="UniProtKB-UniRule"/>
</dbReference>
<reference evidence="11 12" key="1">
    <citation type="submission" date="2014-12" db="EMBL/GenBank/DDBJ databases">
        <title>Draft Genome Sequence of Pseudoalteromonas luteoviolacea HI1.</title>
        <authorList>
            <person name="Asahina A.Y."/>
            <person name="Hadfield M.G."/>
        </authorList>
    </citation>
    <scope>NUCLEOTIDE SEQUENCE [LARGE SCALE GENOMIC DNA]</scope>
    <source>
        <strain evidence="11 12">HI1</strain>
    </source>
</reference>
<evidence type="ECO:0000256" key="7">
    <source>
        <dbReference type="PIRSR" id="PIRSR615500-1"/>
    </source>
</evidence>
<comment type="similarity">
    <text evidence="1">Belongs to the peptidase S8 family. Furin subfamily.</text>
</comment>
<keyword evidence="2 8" id="KW-0645">Protease</keyword>
<comment type="caution">
    <text evidence="11">The sequence shown here is derived from an EMBL/GenBank/DDBJ whole genome shotgun (WGS) entry which is preliminary data.</text>
</comment>
<keyword evidence="3 9" id="KW-0732">Signal</keyword>
<evidence type="ECO:0000256" key="9">
    <source>
        <dbReference type="SAM" id="SignalP"/>
    </source>
</evidence>
<dbReference type="PANTHER" id="PTHR42884:SF14">
    <property type="entry name" value="NEUROENDOCRINE CONVERTASE 1"/>
    <property type="match status" value="1"/>
</dbReference>
<dbReference type="OrthoDB" id="9790784at2"/>
<dbReference type="Gene3D" id="3.40.50.200">
    <property type="entry name" value="Peptidase S8/S53 domain"/>
    <property type="match status" value="1"/>
</dbReference>
<dbReference type="InterPro" id="IPR015500">
    <property type="entry name" value="Peptidase_S8_subtilisin-rel"/>
</dbReference>
<organism evidence="11 12">
    <name type="scientific">Pseudoalteromonas luteoviolacea</name>
    <dbReference type="NCBI Taxonomy" id="43657"/>
    <lineage>
        <taxon>Bacteria</taxon>
        <taxon>Pseudomonadati</taxon>
        <taxon>Pseudomonadota</taxon>
        <taxon>Gammaproteobacteria</taxon>
        <taxon>Alteromonadales</taxon>
        <taxon>Pseudoalteromonadaceae</taxon>
        <taxon>Pseudoalteromonas</taxon>
    </lineage>
</organism>
<dbReference type="PROSITE" id="PS00137">
    <property type="entry name" value="SUBTILASE_HIS"/>
    <property type="match status" value="1"/>
</dbReference>
<evidence type="ECO:0000256" key="6">
    <source>
        <dbReference type="ARBA" id="ARBA00022837"/>
    </source>
</evidence>
<keyword evidence="5 8" id="KW-0720">Serine protease</keyword>
<accession>A0A0C1QMK2</accession>
<evidence type="ECO:0000313" key="11">
    <source>
        <dbReference type="EMBL" id="KID56287.1"/>
    </source>
</evidence>
<dbReference type="Pfam" id="PF00082">
    <property type="entry name" value="Peptidase_S8"/>
    <property type="match status" value="1"/>
</dbReference>
<dbReference type="SUPFAM" id="SSF52743">
    <property type="entry name" value="Subtilisin-like"/>
    <property type="match status" value="1"/>
</dbReference>
<dbReference type="GO" id="GO:0016485">
    <property type="term" value="P:protein processing"/>
    <property type="evidence" value="ECO:0007669"/>
    <property type="project" value="TreeGrafter"/>
</dbReference>
<feature type="active site" description="Charge relay system" evidence="7 8">
    <location>
        <position position="81"/>
    </location>
</feature>
<name>A0A0C1QMK2_9GAMM</name>
<dbReference type="InterPro" id="IPR036852">
    <property type="entry name" value="Peptidase_S8/S53_dom_sf"/>
</dbReference>
<dbReference type="PROSITE" id="PS51892">
    <property type="entry name" value="SUBTILASE"/>
    <property type="match status" value="1"/>
</dbReference>
<evidence type="ECO:0000313" key="12">
    <source>
        <dbReference type="Proteomes" id="UP000031327"/>
    </source>
</evidence>
<evidence type="ECO:0000256" key="3">
    <source>
        <dbReference type="ARBA" id="ARBA00022729"/>
    </source>
</evidence>
<dbReference type="PROSITE" id="PS00138">
    <property type="entry name" value="SUBTILASE_SER"/>
    <property type="match status" value="1"/>
</dbReference>
<dbReference type="RefSeq" id="WP_039610859.1">
    <property type="nucleotide sequence ID" value="NZ_JWIC01000007.1"/>
</dbReference>
<dbReference type="InterPro" id="IPR022398">
    <property type="entry name" value="Peptidase_S8_His-AS"/>
</dbReference>
<feature type="signal peptide" evidence="9">
    <location>
        <begin position="1"/>
        <end position="22"/>
    </location>
</feature>
<feature type="domain" description="P/Homo B" evidence="10">
    <location>
        <begin position="455"/>
        <end position="602"/>
    </location>
</feature>
<dbReference type="CDD" id="cd04059">
    <property type="entry name" value="Peptidases_S8_Protein_convertases_Kexins_Furin-like"/>
    <property type="match status" value="1"/>
</dbReference>
<dbReference type="PANTHER" id="PTHR42884">
    <property type="entry name" value="PROPROTEIN CONVERTASE SUBTILISIN/KEXIN-RELATED"/>
    <property type="match status" value="1"/>
</dbReference>
<keyword evidence="6" id="KW-0106">Calcium</keyword>
<sequence length="602" mass="64999">MNIKITKLALVVAASLSANAFANIEYPLMPGDPLVDQQWHLKNTGQAAFSDRGGKAGEDMNVSLAHAMGIMGAGVTAAVIDGGVEVQHPDLIDNARPGSWNFTTNSPDLAPGSPTDRHGTAVAGIIASSAFNGIGGRGVAPRAGLVGFNYLVSGNQTTANWLQSHGMYSDGFARQSFDFPRVFNQSYGRTLSSPRSFDYEESPWLKTYEDAQEEITRTTHGGRGAIFVKSAGNGYERQTFTHSELGRGYLWFDNKNHGLPLQNVNLERMDTSFWNLVASAYNADGELSSYSTVGSSVFVSAPGGQYGTTSPAIITTDVSGCSAGYNPLWLRNDLHGGHPLDPNCDYSARSNGTSAAAPNVAGAIAVIMSANPALSWLDVRNILATTSRRIDADHPGVALSFKDSEGKQVSYQAIDKWQTNAAGYQFHNFFGFGAVDVDAAVNLARFYDKNLGEFVKTDRVLVTADAEIPDGHLSGAQSTFNNEQTLTVDAVQIRVNIDHTSTRDLAIELISPSGTRSVVMTPRTGTILGKSGMQNTQMLSHHFYGEQAKGEWTLRVIDTASEDEAYIFDPRTSGEPNVNMVHRNNTENGVLKSWDIRFFGRK</sequence>
<dbReference type="InterPro" id="IPR023828">
    <property type="entry name" value="Peptidase_S8_Ser-AS"/>
</dbReference>
<evidence type="ECO:0000256" key="8">
    <source>
        <dbReference type="PROSITE-ProRule" id="PRU01240"/>
    </source>
</evidence>
<dbReference type="Proteomes" id="UP000031327">
    <property type="component" value="Unassembled WGS sequence"/>
</dbReference>
<evidence type="ECO:0000259" key="10">
    <source>
        <dbReference type="PROSITE" id="PS51829"/>
    </source>
</evidence>
<protein>
    <submittedName>
        <fullName evidence="11">Serine protease</fullName>
    </submittedName>
</protein>
<evidence type="ECO:0000256" key="2">
    <source>
        <dbReference type="ARBA" id="ARBA00022670"/>
    </source>
</evidence>
<dbReference type="GO" id="GO:0005737">
    <property type="term" value="C:cytoplasm"/>
    <property type="evidence" value="ECO:0007669"/>
    <property type="project" value="UniProtKB-ARBA"/>
</dbReference>
<dbReference type="Pfam" id="PF01483">
    <property type="entry name" value="P_proprotein"/>
    <property type="match status" value="1"/>
</dbReference>
<dbReference type="InterPro" id="IPR000209">
    <property type="entry name" value="Peptidase_S8/S53_dom"/>
</dbReference>
<feature type="chain" id="PRO_5002137322" evidence="9">
    <location>
        <begin position="23"/>
        <end position="602"/>
    </location>
</feature>
<gene>
    <name evidence="11" type="ORF">JF50_18725</name>
</gene>
<evidence type="ECO:0000256" key="1">
    <source>
        <dbReference type="ARBA" id="ARBA00005325"/>
    </source>
</evidence>
<dbReference type="PRINTS" id="PR00723">
    <property type="entry name" value="SUBTILISIN"/>
</dbReference>
<proteinExistence type="inferred from homology"/>
<dbReference type="InterPro" id="IPR008979">
    <property type="entry name" value="Galactose-bd-like_sf"/>
</dbReference>
<dbReference type="InterPro" id="IPR002884">
    <property type="entry name" value="P_dom"/>
</dbReference>